<evidence type="ECO:0008006" key="4">
    <source>
        <dbReference type="Google" id="ProtNLM"/>
    </source>
</evidence>
<dbReference type="InterPro" id="IPR007788">
    <property type="entry name" value="QCT"/>
</dbReference>
<dbReference type="GO" id="GO:0016603">
    <property type="term" value="F:glutaminyl-peptide cyclotransferase activity"/>
    <property type="evidence" value="ECO:0007669"/>
    <property type="project" value="InterPro"/>
</dbReference>
<keyword evidence="2" id="KW-1133">Transmembrane helix</keyword>
<dbReference type="EMBL" id="HBHZ01003026">
    <property type="protein sequence ID" value="CAE0189283.1"/>
    <property type="molecule type" value="Transcribed_RNA"/>
</dbReference>
<dbReference type="AlphaFoldDB" id="A0A7S3FN26"/>
<dbReference type="PANTHER" id="PTHR31270">
    <property type="entry name" value="GLUTAMINYL-PEPTIDE CYCLOTRANSFERASE"/>
    <property type="match status" value="1"/>
</dbReference>
<reference evidence="3" key="1">
    <citation type="submission" date="2021-01" db="EMBL/GenBank/DDBJ databases">
        <authorList>
            <person name="Corre E."/>
            <person name="Pelletier E."/>
            <person name="Niang G."/>
            <person name="Scheremetjew M."/>
            <person name="Finn R."/>
            <person name="Kale V."/>
            <person name="Holt S."/>
            <person name="Cochrane G."/>
            <person name="Meng A."/>
            <person name="Brown T."/>
            <person name="Cohen L."/>
        </authorList>
    </citation>
    <scope>NUCLEOTIDE SEQUENCE</scope>
    <source>
        <strain evidence="3">RCC1871</strain>
    </source>
</reference>
<accession>A0A7S3FN26</accession>
<feature type="compositionally biased region" description="Polar residues" evidence="1">
    <location>
        <begin position="58"/>
        <end position="67"/>
    </location>
</feature>
<organism evidence="3">
    <name type="scientific">Chloropicon roscoffensis</name>
    <dbReference type="NCBI Taxonomy" id="1461544"/>
    <lineage>
        <taxon>Eukaryota</taxon>
        <taxon>Viridiplantae</taxon>
        <taxon>Chlorophyta</taxon>
        <taxon>Chloropicophyceae</taxon>
        <taxon>Chloropicales</taxon>
        <taxon>Chloropicaceae</taxon>
        <taxon>Chloropicon</taxon>
    </lineage>
</organism>
<keyword evidence="2" id="KW-0472">Membrane</keyword>
<dbReference type="SUPFAM" id="SSF63825">
    <property type="entry name" value="YWTD domain"/>
    <property type="match status" value="1"/>
</dbReference>
<feature type="region of interest" description="Disordered" evidence="1">
    <location>
        <begin position="85"/>
        <end position="117"/>
    </location>
</feature>
<feature type="region of interest" description="Disordered" evidence="1">
    <location>
        <begin position="58"/>
        <end position="77"/>
    </location>
</feature>
<dbReference type="PANTHER" id="PTHR31270:SF1">
    <property type="entry name" value="GLUTAMINYL-PEPTIDE CYCLOTRANSFERASE"/>
    <property type="match status" value="1"/>
</dbReference>
<feature type="region of interest" description="Disordered" evidence="1">
    <location>
        <begin position="1"/>
        <end position="33"/>
    </location>
</feature>
<protein>
    <recommendedName>
        <fullName evidence="4">Glutaminyl-peptide cyclotransferase</fullName>
    </recommendedName>
</protein>
<gene>
    <name evidence="3" type="ORF">CROS1456_LOCUS2354</name>
</gene>
<sequence>MEGLAADGEEGREMRSRGRRRRSKSGDPQQIRTRVKRSLLLAAVVAAVVLVAVQLSPDGTRTKNSSPAEGGGPLFDRKKVVGWGASAAEEGEGEDAEAKEGAGSLAQPEPPATATGTARQPLIWQVQVVKETPHDRSAFTQGIFYHENCTTGTCRDIFYESTGLRGRTSVRIVDVATGVVEAKTSAHSVHFGEGLAAWAGELFQLTWQTGHTLVYDRWTLEARRETSTDLKDGWGLTNDSDHLIATDSGSVLHFLDPETLRTTRRVEVRDGEYAVRWLNELEYIEGEVWANVWQRDCIARIGPETGEVTGWIHALNLTQRERAKQAAMLGQGGAASRMDVLNGIAYDAKTGRVWLTGKNWANVYQVSLLPVSSGENGLTLDTVRRDCFP</sequence>
<feature type="transmembrane region" description="Helical" evidence="2">
    <location>
        <begin position="39"/>
        <end position="57"/>
    </location>
</feature>
<evidence type="ECO:0000256" key="2">
    <source>
        <dbReference type="SAM" id="Phobius"/>
    </source>
</evidence>
<keyword evidence="2" id="KW-0812">Transmembrane</keyword>
<dbReference type="Pfam" id="PF05096">
    <property type="entry name" value="Glu_cyclase_2"/>
    <property type="match status" value="1"/>
</dbReference>
<evidence type="ECO:0000256" key="1">
    <source>
        <dbReference type="SAM" id="MobiDB-lite"/>
    </source>
</evidence>
<evidence type="ECO:0000313" key="3">
    <source>
        <dbReference type="EMBL" id="CAE0189283.1"/>
    </source>
</evidence>
<name>A0A7S3FN26_9CHLO</name>
<proteinExistence type="predicted"/>